<dbReference type="SUPFAM" id="SSF56281">
    <property type="entry name" value="Metallo-hydrolase/oxidoreductase"/>
    <property type="match status" value="1"/>
</dbReference>
<evidence type="ECO:0000313" key="3">
    <source>
        <dbReference type="Proteomes" id="UP000176662"/>
    </source>
</evidence>
<evidence type="ECO:0000313" key="2">
    <source>
        <dbReference type="EMBL" id="OGZ18279.1"/>
    </source>
</evidence>
<reference evidence="2 3" key="1">
    <citation type="journal article" date="2016" name="Nat. Commun.">
        <title>Thousands of microbial genomes shed light on interconnected biogeochemical processes in an aquifer system.</title>
        <authorList>
            <person name="Anantharaman K."/>
            <person name="Brown C.T."/>
            <person name="Hug L.A."/>
            <person name="Sharon I."/>
            <person name="Castelle C.J."/>
            <person name="Probst A.J."/>
            <person name="Thomas B.C."/>
            <person name="Singh A."/>
            <person name="Wilkins M.J."/>
            <person name="Karaoz U."/>
            <person name="Brodie E.L."/>
            <person name="Williams K.H."/>
            <person name="Hubbard S.S."/>
            <person name="Banfield J.F."/>
        </authorList>
    </citation>
    <scope>NUCLEOTIDE SEQUENCE [LARGE SCALE GENOMIC DNA]</scope>
</reference>
<sequence>MQEKRIVIALIVLFCFNVLAWLAVFDLNRYGSLEVNFFDVGQGDSIFIETAAKHQILIDGGPGSTVLEKLGEEMPFWDRTIDLIILTHPHEDHLSGLIKVLENYEVENVLWTGISMETAIFKEWQEVIKEAKLYTAHSGQKVIASGMVLEVLYPFENLENQKTKEVDDTSIVARLIFGDNSFLFTGDAFQLVEKQLIEKQVYLTSDILKVGHHGSKTSTSQEFIEKVSPEMAVISVGKDNKYGHPNQETLATLTKYGIRIFRTDEQGDIKIICNSKNYEVSSF</sequence>
<dbReference type="Proteomes" id="UP000176662">
    <property type="component" value="Unassembled WGS sequence"/>
</dbReference>
<proteinExistence type="predicted"/>
<dbReference type="InterPro" id="IPR052159">
    <property type="entry name" value="Competence_DNA_uptake"/>
</dbReference>
<protein>
    <recommendedName>
        <fullName evidence="1">Metallo-beta-lactamase domain-containing protein</fullName>
    </recommendedName>
</protein>
<feature type="domain" description="Metallo-beta-lactamase" evidence="1">
    <location>
        <begin position="42"/>
        <end position="238"/>
    </location>
</feature>
<dbReference type="SMART" id="SM00849">
    <property type="entry name" value="Lactamase_B"/>
    <property type="match status" value="1"/>
</dbReference>
<name>A0A1G2DXJ3_9BACT</name>
<dbReference type="CDD" id="cd07731">
    <property type="entry name" value="ComA-like_MBL-fold"/>
    <property type="match status" value="1"/>
</dbReference>
<dbReference type="InterPro" id="IPR001279">
    <property type="entry name" value="Metallo-B-lactamas"/>
</dbReference>
<gene>
    <name evidence="2" type="ORF">A2Z68_00590</name>
</gene>
<dbReference type="InterPro" id="IPR035681">
    <property type="entry name" value="ComA-like_MBL"/>
</dbReference>
<accession>A0A1G2DXJ3</accession>
<dbReference type="InterPro" id="IPR036866">
    <property type="entry name" value="RibonucZ/Hydroxyglut_hydro"/>
</dbReference>
<dbReference type="EMBL" id="MHLX01000044">
    <property type="protein sequence ID" value="OGZ18279.1"/>
    <property type="molecule type" value="Genomic_DNA"/>
</dbReference>
<dbReference type="PANTHER" id="PTHR30619">
    <property type="entry name" value="DNA INTERNALIZATION/COMPETENCE PROTEIN COMEC/REC2"/>
    <property type="match status" value="1"/>
</dbReference>
<dbReference type="PANTHER" id="PTHR30619:SF1">
    <property type="entry name" value="RECOMBINATION PROTEIN 2"/>
    <property type="match status" value="1"/>
</dbReference>
<organism evidence="2 3">
    <name type="scientific">Candidatus Nealsonbacteria bacterium RBG_13_38_11</name>
    <dbReference type="NCBI Taxonomy" id="1801662"/>
    <lineage>
        <taxon>Bacteria</taxon>
        <taxon>Candidatus Nealsoniibacteriota</taxon>
    </lineage>
</organism>
<dbReference type="Pfam" id="PF00753">
    <property type="entry name" value="Lactamase_B"/>
    <property type="match status" value="1"/>
</dbReference>
<comment type="caution">
    <text evidence="2">The sequence shown here is derived from an EMBL/GenBank/DDBJ whole genome shotgun (WGS) entry which is preliminary data.</text>
</comment>
<evidence type="ECO:0000259" key="1">
    <source>
        <dbReference type="SMART" id="SM00849"/>
    </source>
</evidence>
<dbReference type="AlphaFoldDB" id="A0A1G2DXJ3"/>
<dbReference type="Gene3D" id="3.60.15.10">
    <property type="entry name" value="Ribonuclease Z/Hydroxyacylglutathione hydrolase-like"/>
    <property type="match status" value="1"/>
</dbReference>